<dbReference type="EMBL" id="OU963902">
    <property type="protein sequence ID" value="CAH0407555.1"/>
    <property type="molecule type" value="Genomic_DNA"/>
</dbReference>
<organism evidence="3 4">
    <name type="scientific">Chilo suppressalis</name>
    <name type="common">Asiatic rice borer moth</name>
    <dbReference type="NCBI Taxonomy" id="168631"/>
    <lineage>
        <taxon>Eukaryota</taxon>
        <taxon>Metazoa</taxon>
        <taxon>Ecdysozoa</taxon>
        <taxon>Arthropoda</taxon>
        <taxon>Hexapoda</taxon>
        <taxon>Insecta</taxon>
        <taxon>Pterygota</taxon>
        <taxon>Neoptera</taxon>
        <taxon>Endopterygota</taxon>
        <taxon>Lepidoptera</taxon>
        <taxon>Glossata</taxon>
        <taxon>Ditrysia</taxon>
        <taxon>Pyraloidea</taxon>
        <taxon>Crambidae</taxon>
        <taxon>Crambinae</taxon>
        <taxon>Chilo</taxon>
    </lineage>
</organism>
<gene>
    <name evidence="3" type="ORF">CHILSU_LOCUS10955</name>
</gene>
<feature type="signal peptide" evidence="1">
    <location>
        <begin position="1"/>
        <end position="22"/>
    </location>
</feature>
<feature type="domain" description="DUF4774" evidence="2">
    <location>
        <begin position="188"/>
        <end position="241"/>
    </location>
</feature>
<protein>
    <recommendedName>
        <fullName evidence="2">DUF4774 domain-containing protein</fullName>
    </recommendedName>
</protein>
<dbReference type="Proteomes" id="UP001153292">
    <property type="component" value="Chromosome 9"/>
</dbReference>
<evidence type="ECO:0000259" key="2">
    <source>
        <dbReference type="Pfam" id="PF15999"/>
    </source>
</evidence>
<evidence type="ECO:0000256" key="1">
    <source>
        <dbReference type="SAM" id="SignalP"/>
    </source>
</evidence>
<sequence>MAQHCLLGFVVLAAVLLVGVSSKPSNNEANVQYLPFYGGGKGNYLEVKKDNAGTVTSEKIVPEDKISSENVFKNSNENLLSKVLAANLVRLRSTSTSVLKLHNLGRTLGFLNNDDKVKFREQLSALEETASNTIKIIDDIGTDIDMLFKINATGKKYENDEYIEEEGVSIDAPNDNDPQLPLEGATIAEAKPVGLAVIGENGLAASRPVATAVASSGIALARPIATAIAGVDPTALGINFQVHQPHPRN</sequence>
<evidence type="ECO:0000313" key="3">
    <source>
        <dbReference type="EMBL" id="CAH0407555.1"/>
    </source>
</evidence>
<evidence type="ECO:0000313" key="4">
    <source>
        <dbReference type="Proteomes" id="UP001153292"/>
    </source>
</evidence>
<dbReference type="Pfam" id="PF15999">
    <property type="entry name" value="DUF4774"/>
    <property type="match status" value="1"/>
</dbReference>
<keyword evidence="4" id="KW-1185">Reference proteome</keyword>
<feature type="chain" id="PRO_5046846245" description="DUF4774 domain-containing protein" evidence="1">
    <location>
        <begin position="23"/>
        <end position="249"/>
    </location>
</feature>
<reference evidence="3" key="1">
    <citation type="submission" date="2021-12" db="EMBL/GenBank/DDBJ databases">
        <authorList>
            <person name="King R."/>
        </authorList>
    </citation>
    <scope>NUCLEOTIDE SEQUENCE</scope>
</reference>
<name>A0ABN8BEF0_CHISP</name>
<keyword evidence="1" id="KW-0732">Signal</keyword>
<proteinExistence type="predicted"/>
<dbReference type="InterPro" id="IPR031942">
    <property type="entry name" value="DUF4774"/>
</dbReference>
<accession>A0ABN8BEF0</accession>